<evidence type="ECO:0000256" key="3">
    <source>
        <dbReference type="PROSITE-ProRule" id="PRU00023"/>
    </source>
</evidence>
<dbReference type="SUPFAM" id="SSF48403">
    <property type="entry name" value="Ankyrin repeat"/>
    <property type="match status" value="1"/>
</dbReference>
<dbReference type="InterPro" id="IPR036770">
    <property type="entry name" value="Ankyrin_rpt-contain_sf"/>
</dbReference>
<dbReference type="PROSITE" id="PS50297">
    <property type="entry name" value="ANK_REP_REGION"/>
    <property type="match status" value="1"/>
</dbReference>
<dbReference type="AlphaFoldDB" id="A0A6A5YM08"/>
<evidence type="ECO:0000313" key="5">
    <source>
        <dbReference type="Proteomes" id="UP000799770"/>
    </source>
</evidence>
<dbReference type="OrthoDB" id="1722345at2759"/>
<keyword evidence="1" id="KW-0677">Repeat</keyword>
<proteinExistence type="predicted"/>
<protein>
    <submittedName>
        <fullName evidence="4">Ankyrin repeat-containing domain protein</fullName>
    </submittedName>
</protein>
<dbReference type="PANTHER" id="PTHR24189">
    <property type="entry name" value="MYOTROPHIN"/>
    <property type="match status" value="1"/>
</dbReference>
<accession>A0A6A5YM08</accession>
<dbReference type="PROSITE" id="PS50088">
    <property type="entry name" value="ANK_REPEAT"/>
    <property type="match status" value="1"/>
</dbReference>
<dbReference type="InterPro" id="IPR002110">
    <property type="entry name" value="Ankyrin_rpt"/>
</dbReference>
<dbReference type="InterPro" id="IPR050745">
    <property type="entry name" value="Multifunctional_regulatory"/>
</dbReference>
<evidence type="ECO:0000256" key="1">
    <source>
        <dbReference type="ARBA" id="ARBA00022737"/>
    </source>
</evidence>
<evidence type="ECO:0000313" key="4">
    <source>
        <dbReference type="EMBL" id="KAF2108166.1"/>
    </source>
</evidence>
<feature type="repeat" description="ANK" evidence="3">
    <location>
        <begin position="111"/>
        <end position="143"/>
    </location>
</feature>
<dbReference type="Gene3D" id="1.25.40.20">
    <property type="entry name" value="Ankyrin repeat-containing domain"/>
    <property type="match status" value="1"/>
</dbReference>
<name>A0A6A5YM08_9PLEO</name>
<organism evidence="4 5">
    <name type="scientific">Lophiotrema nucula</name>
    <dbReference type="NCBI Taxonomy" id="690887"/>
    <lineage>
        <taxon>Eukaryota</taxon>
        <taxon>Fungi</taxon>
        <taxon>Dikarya</taxon>
        <taxon>Ascomycota</taxon>
        <taxon>Pezizomycotina</taxon>
        <taxon>Dothideomycetes</taxon>
        <taxon>Pleosporomycetidae</taxon>
        <taxon>Pleosporales</taxon>
        <taxon>Lophiotremataceae</taxon>
        <taxon>Lophiotrema</taxon>
    </lineage>
</organism>
<dbReference type="Proteomes" id="UP000799770">
    <property type="component" value="Unassembled WGS sequence"/>
</dbReference>
<keyword evidence="2 3" id="KW-0040">ANK repeat</keyword>
<dbReference type="EMBL" id="ML977349">
    <property type="protein sequence ID" value="KAF2108166.1"/>
    <property type="molecule type" value="Genomic_DNA"/>
</dbReference>
<dbReference type="SMART" id="SM00248">
    <property type="entry name" value="ANK"/>
    <property type="match status" value="3"/>
</dbReference>
<evidence type="ECO:0000256" key="2">
    <source>
        <dbReference type="ARBA" id="ARBA00023043"/>
    </source>
</evidence>
<sequence length="296" mass="32143">MSSGLMSASHPPFLDYARIQNPQQPTLSLFLTACRDNDITTSLSQALDQEPGALTYGLNDAFRRSHLGLARQLLDNGAQYDTKTVLIASNSLDAIIMLVERGFNVNTALWHGGTVISMAVKNNNESVIRYLLRLGANPNLGPPRNAQGPVDQIRPIGNSGLALNEAAAKCTPEILGLLVQHGAVLSNSVALHRAAGVPPSIPPGERIPMLEYLVGLGLDVNAMDDAIKVADDDAGRGQWGSPLQYSIKWGRVEEARWLLDHGADPDLKTPWGGSPRDRVKRRFPPDHAFSILFQEY</sequence>
<dbReference type="Pfam" id="PF00023">
    <property type="entry name" value="Ank"/>
    <property type="match status" value="2"/>
</dbReference>
<reference evidence="4" key="1">
    <citation type="journal article" date="2020" name="Stud. Mycol.">
        <title>101 Dothideomycetes genomes: a test case for predicting lifestyles and emergence of pathogens.</title>
        <authorList>
            <person name="Haridas S."/>
            <person name="Albert R."/>
            <person name="Binder M."/>
            <person name="Bloem J."/>
            <person name="Labutti K."/>
            <person name="Salamov A."/>
            <person name="Andreopoulos B."/>
            <person name="Baker S."/>
            <person name="Barry K."/>
            <person name="Bills G."/>
            <person name="Bluhm B."/>
            <person name="Cannon C."/>
            <person name="Castanera R."/>
            <person name="Culley D."/>
            <person name="Daum C."/>
            <person name="Ezra D."/>
            <person name="Gonzalez J."/>
            <person name="Henrissat B."/>
            <person name="Kuo A."/>
            <person name="Liang C."/>
            <person name="Lipzen A."/>
            <person name="Lutzoni F."/>
            <person name="Magnuson J."/>
            <person name="Mondo S."/>
            <person name="Nolan M."/>
            <person name="Ohm R."/>
            <person name="Pangilinan J."/>
            <person name="Park H.-J."/>
            <person name="Ramirez L."/>
            <person name="Alfaro M."/>
            <person name="Sun H."/>
            <person name="Tritt A."/>
            <person name="Yoshinaga Y."/>
            <person name="Zwiers L.-H."/>
            <person name="Turgeon B."/>
            <person name="Goodwin S."/>
            <person name="Spatafora J."/>
            <person name="Crous P."/>
            <person name="Grigoriev I."/>
        </authorList>
    </citation>
    <scope>NUCLEOTIDE SEQUENCE</scope>
    <source>
        <strain evidence="4">CBS 627.86</strain>
    </source>
</reference>
<gene>
    <name evidence="4" type="ORF">BDV96DRAFT_587861</name>
</gene>
<keyword evidence="5" id="KW-1185">Reference proteome</keyword>